<gene>
    <name evidence="2" type="ORF">KJ970_07365</name>
</gene>
<protein>
    <submittedName>
        <fullName evidence="2">Uncharacterized protein</fullName>
    </submittedName>
</protein>
<accession>A0A948RX96</accession>
<name>A0A948RX96_UNCEI</name>
<comment type="caution">
    <text evidence="2">The sequence shown here is derived from an EMBL/GenBank/DDBJ whole genome shotgun (WGS) entry which is preliminary data.</text>
</comment>
<reference evidence="2" key="1">
    <citation type="submission" date="2021-05" db="EMBL/GenBank/DDBJ databases">
        <title>Energy efficiency and biological interactions define the core microbiome of deep oligotrophic groundwater.</title>
        <authorList>
            <person name="Mehrshad M."/>
            <person name="Lopez-Fernandez M."/>
            <person name="Bell E."/>
            <person name="Bernier-Latmani R."/>
            <person name="Bertilsson S."/>
            <person name="Dopson M."/>
        </authorList>
    </citation>
    <scope>NUCLEOTIDE SEQUENCE</scope>
    <source>
        <strain evidence="2">Modern_marine.mb.64</strain>
    </source>
</reference>
<evidence type="ECO:0000313" key="3">
    <source>
        <dbReference type="Proteomes" id="UP000777784"/>
    </source>
</evidence>
<keyword evidence="1" id="KW-0732">Signal</keyword>
<evidence type="ECO:0000256" key="1">
    <source>
        <dbReference type="SAM" id="SignalP"/>
    </source>
</evidence>
<dbReference type="AlphaFoldDB" id="A0A948RX96"/>
<organism evidence="2 3">
    <name type="scientific">Eiseniibacteriota bacterium</name>
    <dbReference type="NCBI Taxonomy" id="2212470"/>
    <lineage>
        <taxon>Bacteria</taxon>
        <taxon>Candidatus Eiseniibacteriota</taxon>
    </lineage>
</organism>
<dbReference type="EMBL" id="JAHJDP010000035">
    <property type="protein sequence ID" value="MBU2690732.1"/>
    <property type="molecule type" value="Genomic_DNA"/>
</dbReference>
<sequence>MRGFCLVVMLLILTSGVAVAGPNAGVVLSVQGNVDGAATNGSPCTEIALPAACEDLIPSATDDVDGVSWYLVVVVSPPENTPNFNTVVFGLGDYTASNTYIGFYGPCVTGALEISTQDWPNPNQGTAVSWAPNCINGIMEPVYYFGVYAYSAGNIPLAVHPVQGGVVVDCSANPTTDDLEGFGVMGVGGNAGSNPECPGGVQPEPGACCFGPDCVLLLETQCVEQAGDWYGGACNPDGSPCPPDPNPVQETTWGSIKVVYE</sequence>
<feature type="chain" id="PRO_5037192646" evidence="1">
    <location>
        <begin position="21"/>
        <end position="261"/>
    </location>
</feature>
<proteinExistence type="predicted"/>
<feature type="signal peptide" evidence="1">
    <location>
        <begin position="1"/>
        <end position="20"/>
    </location>
</feature>
<evidence type="ECO:0000313" key="2">
    <source>
        <dbReference type="EMBL" id="MBU2690732.1"/>
    </source>
</evidence>
<dbReference type="Proteomes" id="UP000777784">
    <property type="component" value="Unassembled WGS sequence"/>
</dbReference>